<feature type="compositionally biased region" description="Low complexity" evidence="1">
    <location>
        <begin position="29"/>
        <end position="46"/>
    </location>
</feature>
<comment type="caution">
    <text evidence="2">The sequence shown here is derived from an EMBL/GenBank/DDBJ whole genome shotgun (WGS) entry which is preliminary data.</text>
</comment>
<gene>
    <name evidence="2" type="ORF">GCM10009601_49220</name>
</gene>
<dbReference type="Proteomes" id="UP001500973">
    <property type="component" value="Unassembled WGS sequence"/>
</dbReference>
<protein>
    <submittedName>
        <fullName evidence="2">Uncharacterized protein</fullName>
    </submittedName>
</protein>
<feature type="compositionally biased region" description="Polar residues" evidence="1">
    <location>
        <begin position="54"/>
        <end position="65"/>
    </location>
</feature>
<proteinExistence type="predicted"/>
<name>A0ABP4JUV6_9ACTN</name>
<keyword evidence="3" id="KW-1185">Reference proteome</keyword>
<dbReference type="RefSeq" id="WP_344015300.1">
    <property type="nucleotide sequence ID" value="NZ_BAAAIZ010000084.1"/>
</dbReference>
<evidence type="ECO:0000313" key="2">
    <source>
        <dbReference type="EMBL" id="GAA1431007.1"/>
    </source>
</evidence>
<reference evidence="3" key="1">
    <citation type="journal article" date="2019" name="Int. J. Syst. Evol. Microbiol.">
        <title>The Global Catalogue of Microorganisms (GCM) 10K type strain sequencing project: providing services to taxonomists for standard genome sequencing and annotation.</title>
        <authorList>
            <consortium name="The Broad Institute Genomics Platform"/>
            <consortium name="The Broad Institute Genome Sequencing Center for Infectious Disease"/>
            <person name="Wu L."/>
            <person name="Ma J."/>
        </authorList>
    </citation>
    <scope>NUCLEOTIDE SEQUENCE [LARGE SCALE GENOMIC DNA]</scope>
    <source>
        <strain evidence="3">JCM 11756</strain>
    </source>
</reference>
<organism evidence="2 3">
    <name type="scientific">Streptomyces thermospinosisporus</name>
    <dbReference type="NCBI Taxonomy" id="161482"/>
    <lineage>
        <taxon>Bacteria</taxon>
        <taxon>Bacillati</taxon>
        <taxon>Actinomycetota</taxon>
        <taxon>Actinomycetes</taxon>
        <taxon>Kitasatosporales</taxon>
        <taxon>Streptomycetaceae</taxon>
        <taxon>Streptomyces</taxon>
    </lineage>
</organism>
<accession>A0ABP4JUV6</accession>
<evidence type="ECO:0000256" key="1">
    <source>
        <dbReference type="SAM" id="MobiDB-lite"/>
    </source>
</evidence>
<dbReference type="EMBL" id="BAAAIZ010000084">
    <property type="protein sequence ID" value="GAA1431007.1"/>
    <property type="molecule type" value="Genomic_DNA"/>
</dbReference>
<feature type="region of interest" description="Disordered" evidence="1">
    <location>
        <begin position="1"/>
        <end position="65"/>
    </location>
</feature>
<sequence length="65" mass="6955">MCQPEWRRARTAALAETGQDTTDQDTTRQDTTCQEAPCPAPATAPTGPDRTSQESRSSAHPSPLA</sequence>
<evidence type="ECO:0000313" key="3">
    <source>
        <dbReference type="Proteomes" id="UP001500973"/>
    </source>
</evidence>